<gene>
    <name evidence="1" type="ORF">H2C83_04095</name>
</gene>
<dbReference type="Pfam" id="PF08863">
    <property type="entry name" value="YolD"/>
    <property type="match status" value="1"/>
</dbReference>
<protein>
    <submittedName>
        <fullName evidence="1">YolD-like family protein</fullName>
    </submittedName>
</protein>
<accession>A0A7W1XQZ2</accession>
<organism evidence="1 2">
    <name type="scientific">Thermoactinomyces mirandus</name>
    <dbReference type="NCBI Taxonomy" id="2756294"/>
    <lineage>
        <taxon>Bacteria</taxon>
        <taxon>Bacillati</taxon>
        <taxon>Bacillota</taxon>
        <taxon>Bacilli</taxon>
        <taxon>Bacillales</taxon>
        <taxon>Thermoactinomycetaceae</taxon>
        <taxon>Thermoactinomyces</taxon>
    </lineage>
</organism>
<reference evidence="1 2" key="1">
    <citation type="submission" date="2020-07" db="EMBL/GenBank/DDBJ databases">
        <title>Thermoactinomyces phylogeny.</title>
        <authorList>
            <person name="Dunlap C."/>
        </authorList>
    </citation>
    <scope>NUCLEOTIDE SEQUENCE [LARGE SCALE GENOMIC DNA]</scope>
    <source>
        <strain evidence="1 2">AMNI-1</strain>
    </source>
</reference>
<proteinExistence type="predicted"/>
<sequence>MSSTLDRKNLLWEGSRMFLPEHREALSRQREKQEDFIPPELDEDQLQEINRIILEALHSDFPVLVKYVKNKRLHQSCGFIKKVHPDEHWLKIANGHHEEIIPFSAVCGVEKE</sequence>
<keyword evidence="2" id="KW-1185">Reference proteome</keyword>
<dbReference type="InterPro" id="IPR014962">
    <property type="entry name" value="YolD"/>
</dbReference>
<evidence type="ECO:0000313" key="1">
    <source>
        <dbReference type="EMBL" id="MBA4601515.1"/>
    </source>
</evidence>
<dbReference type="RefSeq" id="WP_181738037.1">
    <property type="nucleotide sequence ID" value="NZ_JACEOL010000009.1"/>
</dbReference>
<name>A0A7W1XQZ2_9BACL</name>
<dbReference type="Proteomes" id="UP000538292">
    <property type="component" value="Unassembled WGS sequence"/>
</dbReference>
<dbReference type="EMBL" id="JACEOL010000009">
    <property type="protein sequence ID" value="MBA4601515.1"/>
    <property type="molecule type" value="Genomic_DNA"/>
</dbReference>
<dbReference type="AlphaFoldDB" id="A0A7W1XQZ2"/>
<evidence type="ECO:0000313" key="2">
    <source>
        <dbReference type="Proteomes" id="UP000538292"/>
    </source>
</evidence>
<comment type="caution">
    <text evidence="1">The sequence shown here is derived from an EMBL/GenBank/DDBJ whole genome shotgun (WGS) entry which is preliminary data.</text>
</comment>